<evidence type="ECO:0000313" key="2">
    <source>
        <dbReference type="Proteomes" id="UP000789706"/>
    </source>
</evidence>
<protein>
    <submittedName>
        <fullName evidence="1">7150_t:CDS:1</fullName>
    </submittedName>
</protein>
<dbReference type="Gene3D" id="1.10.30.10">
    <property type="entry name" value="High mobility group box domain"/>
    <property type="match status" value="1"/>
</dbReference>
<accession>A0A9N8YLS3</accession>
<organism evidence="1 2">
    <name type="scientific">Diversispora eburnea</name>
    <dbReference type="NCBI Taxonomy" id="1213867"/>
    <lineage>
        <taxon>Eukaryota</taxon>
        <taxon>Fungi</taxon>
        <taxon>Fungi incertae sedis</taxon>
        <taxon>Mucoromycota</taxon>
        <taxon>Glomeromycotina</taxon>
        <taxon>Glomeromycetes</taxon>
        <taxon>Diversisporales</taxon>
        <taxon>Diversisporaceae</taxon>
        <taxon>Diversispora</taxon>
    </lineage>
</organism>
<evidence type="ECO:0000313" key="1">
    <source>
        <dbReference type="EMBL" id="CAG8437627.1"/>
    </source>
</evidence>
<dbReference type="EMBL" id="CAJVPK010000047">
    <property type="protein sequence ID" value="CAG8437627.1"/>
    <property type="molecule type" value="Genomic_DNA"/>
</dbReference>
<dbReference type="AlphaFoldDB" id="A0A9N8YLS3"/>
<name>A0A9N8YLS3_9GLOM</name>
<dbReference type="InterPro" id="IPR036910">
    <property type="entry name" value="HMG_box_dom_sf"/>
</dbReference>
<gene>
    <name evidence="1" type="ORF">DEBURN_LOCUS1154</name>
</gene>
<comment type="caution">
    <text evidence="1">The sequence shown here is derived from an EMBL/GenBank/DDBJ whole genome shotgun (WGS) entry which is preliminary data.</text>
</comment>
<proteinExistence type="predicted"/>
<keyword evidence="2" id="KW-1185">Reference proteome</keyword>
<dbReference type="SUPFAM" id="SSF47095">
    <property type="entry name" value="HMG-box"/>
    <property type="match status" value="1"/>
</dbReference>
<reference evidence="1" key="1">
    <citation type="submission" date="2021-06" db="EMBL/GenBank/DDBJ databases">
        <authorList>
            <person name="Kallberg Y."/>
            <person name="Tangrot J."/>
            <person name="Rosling A."/>
        </authorList>
    </citation>
    <scope>NUCLEOTIDE SEQUENCE</scope>
    <source>
        <strain evidence="1">AZ414A</strain>
    </source>
</reference>
<dbReference type="OrthoDB" id="6247875at2759"/>
<dbReference type="Proteomes" id="UP000789706">
    <property type="component" value="Unassembled WGS sequence"/>
</dbReference>
<sequence>MSKKLLNRDIAYQVIQLPKNNTFDFIFETGDAGGTKKFRRNANEIIVRLIDVPFPPDLTEEDLIKPRDENCDKRKVPNKFFIYRKWYTMCLGREEQKNDQTSISPYISEHWANEPQEVKDYYAALSKRAGKLFKERYGTDGFKRKTPKKIRKNKKNTQKYLRSKNLPKIMEENLNSTEPLRQQHQPYLSNNLILSEPSRLKSLPLFDHHSHIESLSLDSETINFPESQKSHSSEMNHTNNMCAPNSLAIKTDTGTVVWYQL</sequence>